<dbReference type="Proteomes" id="UP001157017">
    <property type="component" value="Unassembled WGS sequence"/>
</dbReference>
<gene>
    <name evidence="3" type="ORF">GCM10025868_24090</name>
</gene>
<keyword evidence="4" id="KW-1185">Reference proteome</keyword>
<name>A0ABQ6JII2_9ACTN</name>
<accession>A0ABQ6JII2</accession>
<comment type="caution">
    <text evidence="3">The sequence shown here is derived from an EMBL/GenBank/DDBJ whole genome shotgun (WGS) entry which is preliminary data.</text>
</comment>
<evidence type="ECO:0000256" key="1">
    <source>
        <dbReference type="SAM" id="MobiDB-lite"/>
    </source>
</evidence>
<proteinExistence type="predicted"/>
<sequence length="220" mass="23927">MLALRGLLGEGRATLDGHDLEPVPPPRDRLAGAGARLRPEACSSLAGEVADGYLMLVGLDPASVEAARACVRRGAERAGRDPASLEEVLIVPFGLGGTEQSRAWPRSFFRGEQQWLRYPSASNLHWLRAAGIDLPDDFDPAALDDATADRITDAFGLFGSAEECAERLVRARAELGLRGVFLFPAHTWANHYEPAHGPRRGLRVRHRPGARGVRRPEETP</sequence>
<feature type="compositionally biased region" description="Basic residues" evidence="1">
    <location>
        <begin position="197"/>
        <end position="213"/>
    </location>
</feature>
<evidence type="ECO:0000259" key="2">
    <source>
        <dbReference type="Pfam" id="PF00296"/>
    </source>
</evidence>
<reference evidence="4" key="1">
    <citation type="journal article" date="2019" name="Int. J. Syst. Evol. Microbiol.">
        <title>The Global Catalogue of Microorganisms (GCM) 10K type strain sequencing project: providing services to taxonomists for standard genome sequencing and annotation.</title>
        <authorList>
            <consortium name="The Broad Institute Genomics Platform"/>
            <consortium name="The Broad Institute Genome Sequencing Center for Infectious Disease"/>
            <person name="Wu L."/>
            <person name="Ma J."/>
        </authorList>
    </citation>
    <scope>NUCLEOTIDE SEQUENCE [LARGE SCALE GENOMIC DNA]</scope>
    <source>
        <strain evidence="4">NBRC 108730</strain>
    </source>
</reference>
<evidence type="ECO:0000313" key="3">
    <source>
        <dbReference type="EMBL" id="GMA87159.1"/>
    </source>
</evidence>
<feature type="region of interest" description="Disordered" evidence="1">
    <location>
        <begin position="194"/>
        <end position="220"/>
    </location>
</feature>
<dbReference type="Gene3D" id="3.20.20.30">
    <property type="entry name" value="Luciferase-like domain"/>
    <property type="match status" value="1"/>
</dbReference>
<feature type="domain" description="Luciferase-like" evidence="2">
    <location>
        <begin position="30"/>
        <end position="177"/>
    </location>
</feature>
<dbReference type="Pfam" id="PF00296">
    <property type="entry name" value="Bac_luciferase"/>
    <property type="match status" value="1"/>
</dbReference>
<evidence type="ECO:0000313" key="4">
    <source>
        <dbReference type="Proteomes" id="UP001157017"/>
    </source>
</evidence>
<dbReference type="SUPFAM" id="SSF51679">
    <property type="entry name" value="Bacterial luciferase-like"/>
    <property type="match status" value="1"/>
</dbReference>
<protein>
    <recommendedName>
        <fullName evidence="2">Luciferase-like domain-containing protein</fullName>
    </recommendedName>
</protein>
<dbReference type="EMBL" id="BSUZ01000001">
    <property type="protein sequence ID" value="GMA87159.1"/>
    <property type="molecule type" value="Genomic_DNA"/>
</dbReference>
<dbReference type="InterPro" id="IPR036661">
    <property type="entry name" value="Luciferase-like_sf"/>
</dbReference>
<organism evidence="3 4">
    <name type="scientific">Angustibacter aerolatus</name>
    <dbReference type="NCBI Taxonomy" id="1162965"/>
    <lineage>
        <taxon>Bacteria</taxon>
        <taxon>Bacillati</taxon>
        <taxon>Actinomycetota</taxon>
        <taxon>Actinomycetes</taxon>
        <taxon>Kineosporiales</taxon>
        <taxon>Kineosporiaceae</taxon>
    </lineage>
</organism>
<dbReference type="InterPro" id="IPR011251">
    <property type="entry name" value="Luciferase-like_dom"/>
</dbReference>